<feature type="signal peptide" evidence="2">
    <location>
        <begin position="1"/>
        <end position="20"/>
    </location>
</feature>
<keyword evidence="4" id="KW-1185">Reference proteome</keyword>
<evidence type="ECO:0008006" key="5">
    <source>
        <dbReference type="Google" id="ProtNLM"/>
    </source>
</evidence>
<evidence type="ECO:0000256" key="2">
    <source>
        <dbReference type="SAM" id="SignalP"/>
    </source>
</evidence>
<dbReference type="EMBL" id="JAEVFJ010000060">
    <property type="protein sequence ID" value="KAH8078035.1"/>
    <property type="molecule type" value="Genomic_DNA"/>
</dbReference>
<evidence type="ECO:0000313" key="3">
    <source>
        <dbReference type="EMBL" id="KAH8078035.1"/>
    </source>
</evidence>
<gene>
    <name evidence="3" type="ORF">BXZ70DRAFT_1012779</name>
</gene>
<comment type="caution">
    <text evidence="3">The sequence shown here is derived from an EMBL/GenBank/DDBJ whole genome shotgun (WGS) entry which is preliminary data.</text>
</comment>
<dbReference type="Proteomes" id="UP000813824">
    <property type="component" value="Unassembled WGS sequence"/>
</dbReference>
<sequence>MQFKLVLISAVLAVVHLTNGAPVVDVPPPLLPVIRDAEAQQSTGGPAWRREAEAQQSTGGPAWRREAGRDI</sequence>
<evidence type="ECO:0000313" key="4">
    <source>
        <dbReference type="Proteomes" id="UP000813824"/>
    </source>
</evidence>
<organism evidence="3 4">
    <name type="scientific">Cristinia sonorae</name>
    <dbReference type="NCBI Taxonomy" id="1940300"/>
    <lineage>
        <taxon>Eukaryota</taxon>
        <taxon>Fungi</taxon>
        <taxon>Dikarya</taxon>
        <taxon>Basidiomycota</taxon>
        <taxon>Agaricomycotina</taxon>
        <taxon>Agaricomycetes</taxon>
        <taxon>Agaricomycetidae</taxon>
        <taxon>Agaricales</taxon>
        <taxon>Pleurotineae</taxon>
        <taxon>Stephanosporaceae</taxon>
        <taxon>Cristinia</taxon>
    </lineage>
</organism>
<feature type="region of interest" description="Disordered" evidence="1">
    <location>
        <begin position="41"/>
        <end position="71"/>
    </location>
</feature>
<reference evidence="3" key="1">
    <citation type="journal article" date="2021" name="New Phytol.">
        <title>Evolutionary innovations through gain and loss of genes in the ectomycorrhizal Boletales.</title>
        <authorList>
            <person name="Wu G."/>
            <person name="Miyauchi S."/>
            <person name="Morin E."/>
            <person name="Kuo A."/>
            <person name="Drula E."/>
            <person name="Varga T."/>
            <person name="Kohler A."/>
            <person name="Feng B."/>
            <person name="Cao Y."/>
            <person name="Lipzen A."/>
            <person name="Daum C."/>
            <person name="Hundley H."/>
            <person name="Pangilinan J."/>
            <person name="Johnson J."/>
            <person name="Barry K."/>
            <person name="LaButti K."/>
            <person name="Ng V."/>
            <person name="Ahrendt S."/>
            <person name="Min B."/>
            <person name="Choi I.G."/>
            <person name="Park H."/>
            <person name="Plett J.M."/>
            <person name="Magnuson J."/>
            <person name="Spatafora J.W."/>
            <person name="Nagy L.G."/>
            <person name="Henrissat B."/>
            <person name="Grigoriev I.V."/>
            <person name="Yang Z.L."/>
            <person name="Xu J."/>
            <person name="Martin F.M."/>
        </authorList>
    </citation>
    <scope>NUCLEOTIDE SEQUENCE</scope>
    <source>
        <strain evidence="3">KKN 215</strain>
    </source>
</reference>
<keyword evidence="2" id="KW-0732">Signal</keyword>
<evidence type="ECO:0000256" key="1">
    <source>
        <dbReference type="SAM" id="MobiDB-lite"/>
    </source>
</evidence>
<feature type="chain" id="PRO_5035457719" description="Secreted protein" evidence="2">
    <location>
        <begin position="21"/>
        <end position="71"/>
    </location>
</feature>
<proteinExistence type="predicted"/>
<dbReference type="AlphaFoldDB" id="A0A8K0UEG6"/>
<accession>A0A8K0UEG6</accession>
<protein>
    <recommendedName>
        <fullName evidence="5">Secreted protein</fullName>
    </recommendedName>
</protein>
<name>A0A8K0UEG6_9AGAR</name>